<organism evidence="3 4">
    <name type="scientific">Streptomyces clavifer</name>
    <dbReference type="NCBI Taxonomy" id="68188"/>
    <lineage>
        <taxon>Bacteria</taxon>
        <taxon>Bacillati</taxon>
        <taxon>Actinomycetota</taxon>
        <taxon>Actinomycetes</taxon>
        <taxon>Kitasatosporales</taxon>
        <taxon>Streptomycetaceae</taxon>
        <taxon>Streptomyces</taxon>
    </lineage>
</organism>
<protein>
    <submittedName>
        <fullName evidence="3">Uncharacterized protein</fullName>
    </submittedName>
</protein>
<sequence length="149" mass="15514">MRLVVTVRGEMGSDDGVADLGTWLKDVPQLRGRVDRAERDGGPPGTMGPAMDALVAVLEPGGVAAVFVGAVVAWLQTRRSSYTISVTRPDGTRISLSSRQARALSPQDAADLAERLARPPADGGGRADPQDGVVREESQDGNPPGSPTT</sequence>
<dbReference type="RefSeq" id="WP_124280293.1">
    <property type="nucleotide sequence ID" value="NZ_BMWJ01000007.1"/>
</dbReference>
<evidence type="ECO:0000313" key="3">
    <source>
        <dbReference type="EMBL" id="MBP2364018.1"/>
    </source>
</evidence>
<feature type="region of interest" description="Disordered" evidence="1">
    <location>
        <begin position="97"/>
        <end position="149"/>
    </location>
</feature>
<proteinExistence type="predicted"/>
<dbReference type="Pfam" id="PF19953">
    <property type="entry name" value="EACC1"/>
    <property type="match status" value="1"/>
</dbReference>
<evidence type="ECO:0000313" key="4">
    <source>
        <dbReference type="Proteomes" id="UP001519311"/>
    </source>
</evidence>
<evidence type="ECO:0000256" key="2">
    <source>
        <dbReference type="SAM" id="Phobius"/>
    </source>
</evidence>
<keyword evidence="2" id="KW-0812">Transmembrane</keyword>
<keyword evidence="4" id="KW-1185">Reference proteome</keyword>
<comment type="caution">
    <text evidence="3">The sequence shown here is derived from an EMBL/GenBank/DDBJ whole genome shotgun (WGS) entry which is preliminary data.</text>
</comment>
<keyword evidence="2" id="KW-1133">Transmembrane helix</keyword>
<dbReference type="GeneID" id="97346564"/>
<dbReference type="InterPro" id="IPR045428">
    <property type="entry name" value="EACC1"/>
</dbReference>
<reference evidence="3 4" key="1">
    <citation type="submission" date="2021-03" db="EMBL/GenBank/DDBJ databases">
        <title>Sequencing the genomes of 1000 actinobacteria strains.</title>
        <authorList>
            <person name="Klenk H.-P."/>
        </authorList>
    </citation>
    <scope>NUCLEOTIDE SEQUENCE [LARGE SCALE GENOMIC DNA]</scope>
    <source>
        <strain evidence="3 4">DSM 40843</strain>
    </source>
</reference>
<dbReference type="Proteomes" id="UP001519311">
    <property type="component" value="Unassembled WGS sequence"/>
</dbReference>
<accession>A0ABS4VJC7</accession>
<feature type="transmembrane region" description="Helical" evidence="2">
    <location>
        <begin position="53"/>
        <end position="75"/>
    </location>
</feature>
<name>A0ABS4VJC7_9ACTN</name>
<keyword evidence="2" id="KW-0472">Membrane</keyword>
<dbReference type="EMBL" id="JAGINS010000002">
    <property type="protein sequence ID" value="MBP2364018.1"/>
    <property type="molecule type" value="Genomic_DNA"/>
</dbReference>
<evidence type="ECO:0000256" key="1">
    <source>
        <dbReference type="SAM" id="MobiDB-lite"/>
    </source>
</evidence>
<gene>
    <name evidence="3" type="ORF">JOF59_006510</name>
</gene>